<proteinExistence type="predicted"/>
<dbReference type="RefSeq" id="WP_232491359.1">
    <property type="nucleotide sequence ID" value="NZ_CP020810.1"/>
</dbReference>
<organism evidence="1 2">
    <name type="scientific">Mycobacterium dioxanotrophicus</name>
    <dbReference type="NCBI Taxonomy" id="482462"/>
    <lineage>
        <taxon>Bacteria</taxon>
        <taxon>Bacillati</taxon>
        <taxon>Actinomycetota</taxon>
        <taxon>Actinomycetes</taxon>
        <taxon>Mycobacteriales</taxon>
        <taxon>Mycobacteriaceae</taxon>
        <taxon>Mycobacterium</taxon>
    </lineage>
</organism>
<keyword evidence="2" id="KW-1185">Reference proteome</keyword>
<protein>
    <submittedName>
        <fullName evidence="1">Uncharacterized protein</fullName>
    </submittedName>
</protein>
<dbReference type="KEGG" id="mdx:BTO20_36810"/>
<dbReference type="AlphaFoldDB" id="A0A1Y0CG02"/>
<name>A0A1Y0CG02_9MYCO</name>
<dbReference type="EMBL" id="CP020810">
    <property type="protein sequence ID" value="ART74219.1"/>
    <property type="molecule type" value="Genomic_DNA"/>
</dbReference>
<accession>A0A1Y0CG02</accession>
<evidence type="ECO:0000313" key="2">
    <source>
        <dbReference type="Proteomes" id="UP000195331"/>
    </source>
</evidence>
<gene>
    <name evidence="1" type="ORF">BTO20_36810</name>
</gene>
<sequence length="236" mass="25862">MTTHTAQIIEGNRGTTLTRRRRRGEFAAPLEGSVLADRLYWGMSRLVNHGWVVEQFGPDGWSVRDSAGQRHTVRAQCDGGREPILQLHVGRLLVELVELSPDDRAAVVRRVAANLLLHMPAGRANPDDAHQPWYLPVAVGAQPCAEVRRAYWAAMTLTDDYGWQITDVHADGFDAVTPGATSPTAFRRRRRGTGTTADTLVHLLPSMSGHVAELAALVSAHQATTRMTRQPVGGPR</sequence>
<reference evidence="1 2" key="1">
    <citation type="submission" date="2017-04" db="EMBL/GenBank/DDBJ databases">
        <title>Whole Genome Sequence of 1,4-Dioxane Degrading Bacterium Mycobacterium dioxanotrophicus PH-06.</title>
        <authorList>
            <person name="He Y."/>
        </authorList>
    </citation>
    <scope>NUCLEOTIDE SEQUENCE [LARGE SCALE GENOMIC DNA]</scope>
    <source>
        <strain evidence="1 2">PH-06</strain>
        <plasmid evidence="1 2">unnamed1</plasmid>
    </source>
</reference>
<geneLocation type="plasmid" evidence="1 2">
    <name>unnamed1</name>
</geneLocation>
<keyword evidence="1" id="KW-0614">Plasmid</keyword>
<dbReference type="Proteomes" id="UP000195331">
    <property type="component" value="Plasmid unnamed1"/>
</dbReference>
<evidence type="ECO:0000313" key="1">
    <source>
        <dbReference type="EMBL" id="ART74219.1"/>
    </source>
</evidence>